<dbReference type="OrthoDB" id="9796690at2"/>
<evidence type="ECO:0000256" key="5">
    <source>
        <dbReference type="ARBA" id="ARBA00022801"/>
    </source>
</evidence>
<comment type="cofactor">
    <cofactor evidence="1">
        <name>Mg(2+)</name>
        <dbReference type="ChEBI" id="CHEBI:18420"/>
    </cofactor>
</comment>
<accession>A0A327WIV1</accession>
<dbReference type="GO" id="GO:0046872">
    <property type="term" value="F:metal ion binding"/>
    <property type="evidence" value="ECO:0007669"/>
    <property type="project" value="UniProtKB-KW"/>
</dbReference>
<dbReference type="Proteomes" id="UP000248790">
    <property type="component" value="Unassembled WGS sequence"/>
</dbReference>
<dbReference type="InterPro" id="IPR050556">
    <property type="entry name" value="Type_II_TA_system_RNase"/>
</dbReference>
<organism evidence="9 10">
    <name type="scientific">Larkinella arboricola</name>
    <dbReference type="NCBI Taxonomy" id="643671"/>
    <lineage>
        <taxon>Bacteria</taxon>
        <taxon>Pseudomonadati</taxon>
        <taxon>Bacteroidota</taxon>
        <taxon>Cytophagia</taxon>
        <taxon>Cytophagales</taxon>
        <taxon>Spirosomataceae</taxon>
        <taxon>Larkinella</taxon>
    </lineage>
</organism>
<keyword evidence="10" id="KW-1185">Reference proteome</keyword>
<evidence type="ECO:0000256" key="4">
    <source>
        <dbReference type="ARBA" id="ARBA00022723"/>
    </source>
</evidence>
<name>A0A327WIV1_LARAB</name>
<dbReference type="RefSeq" id="WP_111631592.1">
    <property type="nucleotide sequence ID" value="NZ_QLMC01000018.1"/>
</dbReference>
<evidence type="ECO:0000256" key="1">
    <source>
        <dbReference type="ARBA" id="ARBA00001946"/>
    </source>
</evidence>
<keyword evidence="4" id="KW-0479">Metal-binding</keyword>
<dbReference type="InterPro" id="IPR002716">
    <property type="entry name" value="PIN_dom"/>
</dbReference>
<keyword evidence="3" id="KW-0540">Nuclease</keyword>
<proteinExistence type="inferred from homology"/>
<protein>
    <submittedName>
        <fullName evidence="9">tRNA(fMet)-specific endonuclease VapC</fullName>
    </submittedName>
</protein>
<dbReference type="SUPFAM" id="SSF88723">
    <property type="entry name" value="PIN domain-like"/>
    <property type="match status" value="1"/>
</dbReference>
<gene>
    <name evidence="9" type="ORF">LX87_05603</name>
</gene>
<dbReference type="GO" id="GO:0016787">
    <property type="term" value="F:hydrolase activity"/>
    <property type="evidence" value="ECO:0007669"/>
    <property type="project" value="UniProtKB-KW"/>
</dbReference>
<keyword evidence="6" id="KW-0460">Magnesium</keyword>
<dbReference type="Gene3D" id="3.40.50.1010">
    <property type="entry name" value="5'-nuclease"/>
    <property type="match status" value="1"/>
</dbReference>
<dbReference type="PANTHER" id="PTHR33653:SF1">
    <property type="entry name" value="RIBONUCLEASE VAPC2"/>
    <property type="match status" value="1"/>
</dbReference>
<dbReference type="GO" id="GO:0004519">
    <property type="term" value="F:endonuclease activity"/>
    <property type="evidence" value="ECO:0007669"/>
    <property type="project" value="UniProtKB-KW"/>
</dbReference>
<dbReference type="InterPro" id="IPR029060">
    <property type="entry name" value="PIN-like_dom_sf"/>
</dbReference>
<dbReference type="Pfam" id="PF01850">
    <property type="entry name" value="PIN"/>
    <property type="match status" value="1"/>
</dbReference>
<reference evidence="9 10" key="1">
    <citation type="submission" date="2018-06" db="EMBL/GenBank/DDBJ databases">
        <title>Genomic Encyclopedia of Archaeal and Bacterial Type Strains, Phase II (KMG-II): from individual species to whole genera.</title>
        <authorList>
            <person name="Goeker M."/>
        </authorList>
    </citation>
    <scope>NUCLEOTIDE SEQUENCE [LARGE SCALE GENOMIC DNA]</scope>
    <source>
        <strain evidence="9 10">DSM 21851</strain>
    </source>
</reference>
<evidence type="ECO:0000256" key="7">
    <source>
        <dbReference type="ARBA" id="ARBA00038093"/>
    </source>
</evidence>
<evidence type="ECO:0000259" key="8">
    <source>
        <dbReference type="Pfam" id="PF01850"/>
    </source>
</evidence>
<sequence length="137" mass="15549">MSKYLLDTNICIHFIKGEFDLKSKIQKVGFQSCFISEITIAELLYGVEKSAPERKAVNLQRVINLKTAFSEQTITISECLEEYARQKAKLKSIGRRVEDLDIFIGATAIVSKLILVTRNTKDFTNMNGITLENWIDA</sequence>
<dbReference type="PANTHER" id="PTHR33653">
    <property type="entry name" value="RIBONUCLEASE VAPC2"/>
    <property type="match status" value="1"/>
</dbReference>
<dbReference type="EMBL" id="QLMC01000018">
    <property type="protein sequence ID" value="RAJ89914.1"/>
    <property type="molecule type" value="Genomic_DNA"/>
</dbReference>
<keyword evidence="9" id="KW-0255">Endonuclease</keyword>
<comment type="caution">
    <text evidence="9">The sequence shown here is derived from an EMBL/GenBank/DDBJ whole genome shotgun (WGS) entry which is preliminary data.</text>
</comment>
<evidence type="ECO:0000313" key="9">
    <source>
        <dbReference type="EMBL" id="RAJ89914.1"/>
    </source>
</evidence>
<evidence type="ECO:0000313" key="10">
    <source>
        <dbReference type="Proteomes" id="UP000248790"/>
    </source>
</evidence>
<evidence type="ECO:0000256" key="6">
    <source>
        <dbReference type="ARBA" id="ARBA00022842"/>
    </source>
</evidence>
<keyword evidence="2" id="KW-1277">Toxin-antitoxin system</keyword>
<evidence type="ECO:0000256" key="3">
    <source>
        <dbReference type="ARBA" id="ARBA00022722"/>
    </source>
</evidence>
<dbReference type="AlphaFoldDB" id="A0A327WIV1"/>
<evidence type="ECO:0000256" key="2">
    <source>
        <dbReference type="ARBA" id="ARBA00022649"/>
    </source>
</evidence>
<comment type="similarity">
    <text evidence="7">Belongs to the PINc/VapC protein family.</text>
</comment>
<keyword evidence="5" id="KW-0378">Hydrolase</keyword>
<feature type="domain" description="PIN" evidence="8">
    <location>
        <begin position="4"/>
        <end position="125"/>
    </location>
</feature>